<dbReference type="Proteomes" id="UP001234178">
    <property type="component" value="Unassembled WGS sequence"/>
</dbReference>
<feature type="domain" description="Fucosyltransferase N-terminal" evidence="14">
    <location>
        <begin position="93"/>
        <end position="167"/>
    </location>
</feature>
<keyword evidence="5 12" id="KW-0808">Transferase</keyword>
<evidence type="ECO:0000313" key="15">
    <source>
        <dbReference type="EMBL" id="KAK4006377.1"/>
    </source>
</evidence>
<keyword evidence="9 12" id="KW-0333">Golgi apparatus</keyword>
<dbReference type="EC" id="2.4.1.-" evidence="12"/>
<evidence type="ECO:0000259" key="13">
    <source>
        <dbReference type="Pfam" id="PF00852"/>
    </source>
</evidence>
<keyword evidence="8 12" id="KW-1133">Transmembrane helix</keyword>
<organism evidence="15 16">
    <name type="scientific">Daphnia magna</name>
    <dbReference type="NCBI Taxonomy" id="35525"/>
    <lineage>
        <taxon>Eukaryota</taxon>
        <taxon>Metazoa</taxon>
        <taxon>Ecdysozoa</taxon>
        <taxon>Arthropoda</taxon>
        <taxon>Crustacea</taxon>
        <taxon>Branchiopoda</taxon>
        <taxon>Diplostraca</taxon>
        <taxon>Cladocera</taxon>
        <taxon>Anomopoda</taxon>
        <taxon>Daphniidae</taxon>
        <taxon>Daphnia</taxon>
    </lineage>
</organism>
<comment type="subcellular location">
    <subcellularLocation>
        <location evidence="1 12">Golgi apparatus</location>
        <location evidence="1 12">Golgi stack membrane</location>
        <topology evidence="1 12">Single-pass type II membrane protein</topology>
    </subcellularLocation>
</comment>
<proteinExistence type="inferred from homology"/>
<sequence>MWSSSAMSLNLYYVRMLPQPSKCALNIFFFFPLFLALLFIRMWHSSLPTTKQINILSTSYDLNLSYAQESTDRDDRFLKIMLSKTKPTQRWKNKEFLQSKLKIILLWNSWNSILDFPTKRNSRQRFVFFQLETPTRYNLPNILDDYHVGHGYFDWTMTYRWDSDIVYRGDYGYIVEKSAITSSGIRSRQLKDWSYRIGKSQNSQIDRSKERKNSTSMANIVKRKTKLVAWFVSHCFTHIRREEYVYQLRQYIPIDIFGACNNRDCPYDCNEMLSNDYKFYLAFENSWCPDYVTEKFYRPLMHNTVPIVMGGADYNRFAPPDSYINARDYDSPKNLAEYILFLDNTDTVYIRYFEWKKNFDILLPDYYGLCDLCRMAHDTTWPSKIYSDIKQWWVESAGCENNTIKYF</sequence>
<evidence type="ECO:0000256" key="8">
    <source>
        <dbReference type="ARBA" id="ARBA00022989"/>
    </source>
</evidence>
<accession>A0ABQ9Z0D1</accession>
<evidence type="ECO:0000256" key="2">
    <source>
        <dbReference type="ARBA" id="ARBA00004922"/>
    </source>
</evidence>
<dbReference type="PANTHER" id="PTHR48438">
    <property type="entry name" value="ALPHA-(1,3)-FUCOSYLTRANSFERASE C-RELATED"/>
    <property type="match status" value="1"/>
</dbReference>
<dbReference type="Pfam" id="PF17039">
    <property type="entry name" value="Glyco_tran_10_N"/>
    <property type="match status" value="1"/>
</dbReference>
<evidence type="ECO:0000256" key="4">
    <source>
        <dbReference type="ARBA" id="ARBA00022676"/>
    </source>
</evidence>
<keyword evidence="6 12" id="KW-0812">Transmembrane</keyword>
<dbReference type="EMBL" id="JAOYFB010000002">
    <property type="protein sequence ID" value="KAK4006377.1"/>
    <property type="molecule type" value="Genomic_DNA"/>
</dbReference>
<dbReference type="PANTHER" id="PTHR48438:SF1">
    <property type="entry name" value="ALPHA-(1,3)-FUCOSYLTRANSFERASE C-RELATED"/>
    <property type="match status" value="1"/>
</dbReference>
<keyword evidence="4 12" id="KW-0328">Glycosyltransferase</keyword>
<evidence type="ECO:0000256" key="5">
    <source>
        <dbReference type="ARBA" id="ARBA00022679"/>
    </source>
</evidence>
<comment type="caution">
    <text evidence="15">The sequence shown here is derived from an EMBL/GenBank/DDBJ whole genome shotgun (WGS) entry which is preliminary data.</text>
</comment>
<feature type="domain" description="Fucosyltransferase C-terminal" evidence="13">
    <location>
        <begin position="222"/>
        <end position="392"/>
    </location>
</feature>
<dbReference type="SUPFAM" id="SSF53756">
    <property type="entry name" value="UDP-Glycosyltransferase/glycogen phosphorylase"/>
    <property type="match status" value="1"/>
</dbReference>
<name>A0ABQ9Z0D1_9CRUS</name>
<keyword evidence="16" id="KW-1185">Reference proteome</keyword>
<feature type="transmembrane region" description="Helical" evidence="12">
    <location>
        <begin position="23"/>
        <end position="43"/>
    </location>
</feature>
<protein>
    <recommendedName>
        <fullName evidence="12">Fucosyltransferase</fullName>
        <ecNumber evidence="12">2.4.1.-</ecNumber>
    </recommendedName>
</protein>
<evidence type="ECO:0000256" key="6">
    <source>
        <dbReference type="ARBA" id="ARBA00022692"/>
    </source>
</evidence>
<keyword evidence="11" id="KW-0325">Glycoprotein</keyword>
<comment type="pathway">
    <text evidence="2">Protein modification; protein glycosylation.</text>
</comment>
<comment type="similarity">
    <text evidence="3 12">Belongs to the glycosyltransferase 10 family.</text>
</comment>
<keyword evidence="10 12" id="KW-0472">Membrane</keyword>
<evidence type="ECO:0000313" key="16">
    <source>
        <dbReference type="Proteomes" id="UP001234178"/>
    </source>
</evidence>
<evidence type="ECO:0000259" key="14">
    <source>
        <dbReference type="Pfam" id="PF17039"/>
    </source>
</evidence>
<evidence type="ECO:0000256" key="12">
    <source>
        <dbReference type="RuleBase" id="RU003832"/>
    </source>
</evidence>
<evidence type="ECO:0000256" key="1">
    <source>
        <dbReference type="ARBA" id="ARBA00004447"/>
    </source>
</evidence>
<dbReference type="InterPro" id="IPR055270">
    <property type="entry name" value="Glyco_tran_10_C"/>
</dbReference>
<evidence type="ECO:0000256" key="3">
    <source>
        <dbReference type="ARBA" id="ARBA00008919"/>
    </source>
</evidence>
<dbReference type="InterPro" id="IPR031481">
    <property type="entry name" value="Glyco_tran_10_N"/>
</dbReference>
<reference evidence="15 16" key="1">
    <citation type="journal article" date="2023" name="Nucleic Acids Res.">
        <title>The hologenome of Daphnia magna reveals possible DNA methylation and microbiome-mediated evolution of the host genome.</title>
        <authorList>
            <person name="Chaturvedi A."/>
            <person name="Li X."/>
            <person name="Dhandapani V."/>
            <person name="Marshall H."/>
            <person name="Kissane S."/>
            <person name="Cuenca-Cambronero M."/>
            <person name="Asole G."/>
            <person name="Calvet F."/>
            <person name="Ruiz-Romero M."/>
            <person name="Marangio P."/>
            <person name="Guigo R."/>
            <person name="Rago D."/>
            <person name="Mirbahai L."/>
            <person name="Eastwood N."/>
            <person name="Colbourne J.K."/>
            <person name="Zhou J."/>
            <person name="Mallon E."/>
            <person name="Orsini L."/>
        </authorList>
    </citation>
    <scope>NUCLEOTIDE SEQUENCE [LARGE SCALE GENOMIC DNA]</scope>
    <source>
        <strain evidence="15">LRV0_1</strain>
    </source>
</reference>
<evidence type="ECO:0000256" key="11">
    <source>
        <dbReference type="ARBA" id="ARBA00023180"/>
    </source>
</evidence>
<evidence type="ECO:0000256" key="7">
    <source>
        <dbReference type="ARBA" id="ARBA00022968"/>
    </source>
</evidence>
<keyword evidence="7" id="KW-0735">Signal-anchor</keyword>
<dbReference type="InterPro" id="IPR001503">
    <property type="entry name" value="Glyco_trans_10"/>
</dbReference>
<evidence type="ECO:0000256" key="9">
    <source>
        <dbReference type="ARBA" id="ARBA00023034"/>
    </source>
</evidence>
<dbReference type="Gene3D" id="3.40.50.11660">
    <property type="entry name" value="Glycosyl transferase family 10, C-terminal domain"/>
    <property type="match status" value="1"/>
</dbReference>
<evidence type="ECO:0000256" key="10">
    <source>
        <dbReference type="ARBA" id="ARBA00023136"/>
    </source>
</evidence>
<gene>
    <name evidence="15" type="ORF">OUZ56_011530</name>
</gene>
<dbReference type="Pfam" id="PF00852">
    <property type="entry name" value="Glyco_transf_10"/>
    <property type="match status" value="1"/>
</dbReference>
<dbReference type="InterPro" id="IPR038577">
    <property type="entry name" value="GT10-like_C_sf"/>
</dbReference>